<organism evidence="2">
    <name type="scientific">Chlamydomonas euryale</name>
    <dbReference type="NCBI Taxonomy" id="1486919"/>
    <lineage>
        <taxon>Eukaryota</taxon>
        <taxon>Viridiplantae</taxon>
        <taxon>Chlorophyta</taxon>
        <taxon>core chlorophytes</taxon>
        <taxon>Chlorophyceae</taxon>
        <taxon>CS clade</taxon>
        <taxon>Chlamydomonadales</taxon>
        <taxon>Chlamydomonadaceae</taxon>
        <taxon>Chlamydomonas</taxon>
    </lineage>
</organism>
<keyword evidence="1" id="KW-0175">Coiled coil</keyword>
<dbReference type="EMBL" id="HBEC01030041">
    <property type="protein sequence ID" value="CAD8297149.1"/>
    <property type="molecule type" value="Transcribed_RNA"/>
</dbReference>
<evidence type="ECO:0000256" key="1">
    <source>
        <dbReference type="SAM" id="Coils"/>
    </source>
</evidence>
<sequence length="174" mass="19246">MSSMLSDLPQEVINILPAEPLGQLDLANRIVNAAFSQKVTELEHEAAELRESLISKQTVVKSLERKVTGYEVEVQELQAKHQQAVEESHRLNSEKSLLIDTVKKLNREIAKLEAFKKNLLQTLQDGDEPGKLDRSMAAVDLSSERLVNELLNSASKAHTTTSYGVRGAPPYQGA</sequence>
<dbReference type="PANTHER" id="PTHR47383:SF8">
    <property type="entry name" value="OS01G0768300 PROTEIN"/>
    <property type="match status" value="1"/>
</dbReference>
<reference evidence="2" key="1">
    <citation type="submission" date="2021-01" db="EMBL/GenBank/DDBJ databases">
        <authorList>
            <person name="Corre E."/>
            <person name="Pelletier E."/>
            <person name="Niang G."/>
            <person name="Scheremetjew M."/>
            <person name="Finn R."/>
            <person name="Kale V."/>
            <person name="Holt S."/>
            <person name="Cochrane G."/>
            <person name="Meng A."/>
            <person name="Brown T."/>
            <person name="Cohen L."/>
        </authorList>
    </citation>
    <scope>NUCLEOTIDE SEQUENCE</scope>
    <source>
        <strain evidence="2">CCMP219</strain>
    </source>
</reference>
<feature type="coiled-coil region" evidence="1">
    <location>
        <begin position="32"/>
        <end position="122"/>
    </location>
</feature>
<accession>A0A7R9VL12</accession>
<proteinExistence type="predicted"/>
<protein>
    <submittedName>
        <fullName evidence="2">Uncharacterized protein</fullName>
    </submittedName>
</protein>
<dbReference type="PANTHER" id="PTHR47383">
    <property type="entry name" value="OS03G0659800 PROTEIN"/>
    <property type="match status" value="1"/>
</dbReference>
<evidence type="ECO:0000313" key="2">
    <source>
        <dbReference type="EMBL" id="CAD8297149.1"/>
    </source>
</evidence>
<name>A0A7R9VL12_9CHLO</name>
<dbReference type="InterPro" id="IPR058936">
    <property type="entry name" value="At4g15545-like"/>
</dbReference>
<gene>
    <name evidence="2" type="ORF">CEUR00632_LOCUS13883</name>
</gene>
<dbReference type="AlphaFoldDB" id="A0A7R9VL12"/>